<dbReference type="Proteomes" id="UP001551329">
    <property type="component" value="Unassembled WGS sequence"/>
</dbReference>
<evidence type="ECO:0000313" key="2">
    <source>
        <dbReference type="EMBL" id="MEU7072876.1"/>
    </source>
</evidence>
<gene>
    <name evidence="2" type="ORF">AB0A88_22400</name>
</gene>
<feature type="region of interest" description="Disordered" evidence="1">
    <location>
        <begin position="207"/>
        <end position="229"/>
    </location>
</feature>
<accession>A0ABV3CDL3</accession>
<evidence type="ECO:0000256" key="1">
    <source>
        <dbReference type="SAM" id="MobiDB-lite"/>
    </source>
</evidence>
<feature type="region of interest" description="Disordered" evidence="1">
    <location>
        <begin position="59"/>
        <end position="93"/>
    </location>
</feature>
<evidence type="ECO:0000313" key="3">
    <source>
        <dbReference type="Proteomes" id="UP001551329"/>
    </source>
</evidence>
<dbReference type="RefSeq" id="WP_358476156.1">
    <property type="nucleotide sequence ID" value="NZ_JBEZAE010000015.1"/>
</dbReference>
<name>A0ABV3CDL3_9ACTN</name>
<reference evidence="2 3" key="1">
    <citation type="submission" date="2024-06" db="EMBL/GenBank/DDBJ databases">
        <title>The Natural Products Discovery Center: Release of the First 8490 Sequenced Strains for Exploring Actinobacteria Biosynthetic Diversity.</title>
        <authorList>
            <person name="Kalkreuter E."/>
            <person name="Kautsar S.A."/>
            <person name="Yang D."/>
            <person name="Bader C.D."/>
            <person name="Teijaro C.N."/>
            <person name="Fluegel L."/>
            <person name="Davis C.M."/>
            <person name="Simpson J.R."/>
            <person name="Lauterbach L."/>
            <person name="Steele A.D."/>
            <person name="Gui C."/>
            <person name="Meng S."/>
            <person name="Li G."/>
            <person name="Viehrig K."/>
            <person name="Ye F."/>
            <person name="Su P."/>
            <person name="Kiefer A.F."/>
            <person name="Nichols A."/>
            <person name="Cepeda A.J."/>
            <person name="Yan W."/>
            <person name="Fan B."/>
            <person name="Jiang Y."/>
            <person name="Adhikari A."/>
            <person name="Zheng C.-J."/>
            <person name="Schuster L."/>
            <person name="Cowan T.M."/>
            <person name="Smanski M.J."/>
            <person name="Chevrette M.G."/>
            <person name="De Carvalho L.P.S."/>
            <person name="Shen B."/>
        </authorList>
    </citation>
    <scope>NUCLEOTIDE SEQUENCE [LARGE SCALE GENOMIC DNA]</scope>
    <source>
        <strain evidence="2 3">NPDC045974</strain>
    </source>
</reference>
<dbReference type="EMBL" id="JBEZAE010000015">
    <property type="protein sequence ID" value="MEU7072876.1"/>
    <property type="molecule type" value="Genomic_DNA"/>
</dbReference>
<protein>
    <submittedName>
        <fullName evidence="2">Uncharacterized protein</fullName>
    </submittedName>
</protein>
<comment type="caution">
    <text evidence="2">The sequence shown here is derived from an EMBL/GenBank/DDBJ whole genome shotgun (WGS) entry which is preliminary data.</text>
</comment>
<keyword evidence="3" id="KW-1185">Reference proteome</keyword>
<organism evidence="2 3">
    <name type="scientific">Streptomyces narbonensis</name>
    <dbReference type="NCBI Taxonomy" id="67333"/>
    <lineage>
        <taxon>Bacteria</taxon>
        <taxon>Bacillati</taxon>
        <taxon>Actinomycetota</taxon>
        <taxon>Actinomycetes</taxon>
        <taxon>Kitasatosporales</taxon>
        <taxon>Streptomycetaceae</taxon>
        <taxon>Streptomyces</taxon>
    </lineage>
</organism>
<sequence length="229" mass="24526">MSSGNTTNQERIARALNRSTGCGYQKALQRVRAAAAASQLPAKLDQAGRDQAVRMLVESHTRPARASVPGEKAAGARQDHQVPPGDLPEPLPVDLTETYRATERLRGLRNKERTVAAMRAQRDQLLNPYLLAQALEPLLERGGEGKTVTEASELAGLLAGQQGADRVLVVDVDPPASSLGWLWQAAALLPEGGYKPVFVDVGAVSSGAPELTPQEKEELLRQLASDDPQ</sequence>
<proteinExistence type="predicted"/>